<comment type="similarity">
    <text evidence="13">Belongs to the BET1 family.</text>
</comment>
<evidence type="ECO:0000256" key="4">
    <source>
        <dbReference type="ARBA" id="ARBA00022692"/>
    </source>
</evidence>
<dbReference type="Proteomes" id="UP000886998">
    <property type="component" value="Unassembled WGS sequence"/>
</dbReference>
<evidence type="ECO:0000259" key="19">
    <source>
        <dbReference type="PROSITE" id="PS50192"/>
    </source>
</evidence>
<evidence type="ECO:0000313" key="20">
    <source>
        <dbReference type="EMBL" id="GFY65806.1"/>
    </source>
</evidence>
<evidence type="ECO:0000256" key="6">
    <source>
        <dbReference type="ARBA" id="ARBA00022892"/>
    </source>
</evidence>
<keyword evidence="11" id="KW-0472">Membrane</keyword>
<keyword evidence="7" id="KW-0653">Protein transport</keyword>
<organism evidence="20 21">
    <name type="scientific">Trichonephila inaurata madagascariensis</name>
    <dbReference type="NCBI Taxonomy" id="2747483"/>
    <lineage>
        <taxon>Eukaryota</taxon>
        <taxon>Metazoa</taxon>
        <taxon>Ecdysozoa</taxon>
        <taxon>Arthropoda</taxon>
        <taxon>Chelicerata</taxon>
        <taxon>Arachnida</taxon>
        <taxon>Araneae</taxon>
        <taxon>Araneomorphae</taxon>
        <taxon>Entelegynae</taxon>
        <taxon>Araneoidea</taxon>
        <taxon>Nephilidae</taxon>
        <taxon>Trichonephila</taxon>
        <taxon>Trichonephila inaurata</taxon>
    </lineage>
</organism>
<evidence type="ECO:0000256" key="7">
    <source>
        <dbReference type="ARBA" id="ARBA00022927"/>
    </source>
</evidence>
<dbReference type="GO" id="GO:0005794">
    <property type="term" value="C:Golgi apparatus"/>
    <property type="evidence" value="ECO:0007669"/>
    <property type="project" value="UniProtKB-SubCell"/>
</dbReference>
<proteinExistence type="inferred from homology"/>
<feature type="domain" description="T-SNARE coiled-coil homology" evidence="19">
    <location>
        <begin position="16"/>
        <end position="78"/>
    </location>
</feature>
<evidence type="ECO:0000256" key="9">
    <source>
        <dbReference type="ARBA" id="ARBA00023034"/>
    </source>
</evidence>
<dbReference type="GO" id="GO:0015031">
    <property type="term" value="P:protein transport"/>
    <property type="evidence" value="ECO:0007669"/>
    <property type="project" value="UniProtKB-KW"/>
</dbReference>
<dbReference type="EMBL" id="BMAV01015695">
    <property type="protein sequence ID" value="GFY65806.1"/>
    <property type="molecule type" value="Genomic_DNA"/>
</dbReference>
<protein>
    <recommendedName>
        <fullName evidence="17">BET1 homolog</fullName>
    </recommendedName>
    <alternativeName>
        <fullName evidence="18">Golgi vesicular membrane-trafficking protein p18</fullName>
    </alternativeName>
</protein>
<keyword evidence="3" id="KW-0597">Phosphoprotein</keyword>
<evidence type="ECO:0000256" key="16">
    <source>
        <dbReference type="ARBA" id="ARBA00063965"/>
    </source>
</evidence>
<dbReference type="GO" id="GO:0005789">
    <property type="term" value="C:endoplasmic reticulum membrane"/>
    <property type="evidence" value="ECO:0007669"/>
    <property type="project" value="UniProtKB-SubCell"/>
</dbReference>
<keyword evidence="9" id="KW-0333">Golgi apparatus</keyword>
<keyword evidence="4" id="KW-0812">Transmembrane</keyword>
<keyword evidence="5" id="KW-0256">Endoplasmic reticulum</keyword>
<dbReference type="Gene3D" id="1.20.5.110">
    <property type="match status" value="1"/>
</dbReference>
<evidence type="ECO:0000256" key="2">
    <source>
        <dbReference type="ARBA" id="ARBA00022448"/>
    </source>
</evidence>
<dbReference type="OrthoDB" id="261831at2759"/>
<evidence type="ECO:0000313" key="21">
    <source>
        <dbReference type="Proteomes" id="UP000886998"/>
    </source>
</evidence>
<evidence type="ECO:0000256" key="15">
    <source>
        <dbReference type="ARBA" id="ARBA00054011"/>
    </source>
</evidence>
<dbReference type="InterPro" id="IPR039899">
    <property type="entry name" value="BET1_SNARE"/>
</dbReference>
<evidence type="ECO:0000256" key="8">
    <source>
        <dbReference type="ARBA" id="ARBA00022989"/>
    </source>
</evidence>
<accession>A0A8X6Y721</accession>
<gene>
    <name evidence="20" type="ORF">TNIN_6221</name>
</gene>
<sequence length="167" mass="18951">MRRSHASESYTHYNQNTVEDENEHLVDDLETKITALKSLTIDIGHEVRSQNQMLREMDDDFDSTSGFLSTTMGRVLKLARAGHNRYILSSSSTRSWGQWENWVLTNPPSHIEYISCLNVDTVVEKSLEVILSPRSFRFVLSVDVDVFSVTAVADGDIGDLLRILSCR</sequence>
<dbReference type="FunFam" id="1.20.5.110:FF:000026">
    <property type="entry name" value="BET1 homolog"/>
    <property type="match status" value="1"/>
</dbReference>
<dbReference type="AlphaFoldDB" id="A0A8X6Y721"/>
<comment type="function">
    <text evidence="15">Required for vesicular transport from the ER to the Golgi complex. Functions as a SNARE involved in the docking process of ER-derived vesicles with the cis-Golgi membrane.</text>
</comment>
<name>A0A8X6Y721_9ARAC</name>
<evidence type="ECO:0000256" key="13">
    <source>
        <dbReference type="ARBA" id="ARBA00037962"/>
    </source>
</evidence>
<dbReference type="GO" id="GO:0016192">
    <property type="term" value="P:vesicle-mediated transport"/>
    <property type="evidence" value="ECO:0007669"/>
    <property type="project" value="UniProtKB-KW"/>
</dbReference>
<keyword evidence="6" id="KW-0931">ER-Golgi transport</keyword>
<evidence type="ECO:0000256" key="18">
    <source>
        <dbReference type="ARBA" id="ARBA00077825"/>
    </source>
</evidence>
<dbReference type="PANTHER" id="PTHR12791">
    <property type="entry name" value="GOLGI SNARE BET1-RELATED"/>
    <property type="match status" value="1"/>
</dbReference>
<evidence type="ECO:0000256" key="3">
    <source>
        <dbReference type="ARBA" id="ARBA00022553"/>
    </source>
</evidence>
<dbReference type="InterPro" id="IPR000727">
    <property type="entry name" value="T_SNARE_dom"/>
</dbReference>
<evidence type="ECO:0000256" key="12">
    <source>
        <dbReference type="ARBA" id="ARBA00024188"/>
    </source>
</evidence>
<comment type="subcellular location">
    <subcellularLocation>
        <location evidence="14">Endomembrane system</location>
        <topology evidence="14">Single-pass type IV membrane protein</topology>
    </subcellularLocation>
    <subcellularLocation>
        <location evidence="1">Endoplasmic reticulum membrane</location>
        <topology evidence="1">Single-pass membrane protein</topology>
    </subcellularLocation>
    <subcellularLocation>
        <location evidence="12">Golgi apparatus</location>
        <location evidence="12">cis-Golgi network membrane</location>
    </subcellularLocation>
</comment>
<dbReference type="PROSITE" id="PS50192">
    <property type="entry name" value="T_SNARE"/>
    <property type="match status" value="1"/>
</dbReference>
<comment type="subunit">
    <text evidence="16">Interacts with SNARE complex members GOSR2, SEC22B and STX5. Interacts with LMAN1/ERGIC53. Interacts with STX17.</text>
</comment>
<comment type="caution">
    <text evidence="20">The sequence shown here is derived from an EMBL/GenBank/DDBJ whole genome shotgun (WGS) entry which is preliminary data.</text>
</comment>
<keyword evidence="21" id="KW-1185">Reference proteome</keyword>
<keyword evidence="8" id="KW-1133">Transmembrane helix</keyword>
<dbReference type="SUPFAM" id="SSF58038">
    <property type="entry name" value="SNARE fusion complex"/>
    <property type="match status" value="1"/>
</dbReference>
<evidence type="ECO:0000256" key="14">
    <source>
        <dbReference type="ARBA" id="ARBA00046280"/>
    </source>
</evidence>
<evidence type="ECO:0000256" key="10">
    <source>
        <dbReference type="ARBA" id="ARBA00023054"/>
    </source>
</evidence>
<evidence type="ECO:0000256" key="17">
    <source>
        <dbReference type="ARBA" id="ARBA00071590"/>
    </source>
</evidence>
<dbReference type="SMART" id="SM00397">
    <property type="entry name" value="t_SNARE"/>
    <property type="match status" value="1"/>
</dbReference>
<keyword evidence="10" id="KW-0175">Coiled coil</keyword>
<dbReference type="CDD" id="cd15853">
    <property type="entry name" value="SNARE_Bet1"/>
    <property type="match status" value="1"/>
</dbReference>
<reference evidence="20" key="1">
    <citation type="submission" date="2020-08" db="EMBL/GenBank/DDBJ databases">
        <title>Multicomponent nature underlies the extraordinary mechanical properties of spider dragline silk.</title>
        <authorList>
            <person name="Kono N."/>
            <person name="Nakamura H."/>
            <person name="Mori M."/>
            <person name="Yoshida Y."/>
            <person name="Ohtoshi R."/>
            <person name="Malay A.D."/>
            <person name="Moran D.A.P."/>
            <person name="Tomita M."/>
            <person name="Numata K."/>
            <person name="Arakawa K."/>
        </authorList>
    </citation>
    <scope>NUCLEOTIDE SEQUENCE</scope>
</reference>
<evidence type="ECO:0000256" key="5">
    <source>
        <dbReference type="ARBA" id="ARBA00022824"/>
    </source>
</evidence>
<keyword evidence="2" id="KW-0813">Transport</keyword>
<evidence type="ECO:0000256" key="11">
    <source>
        <dbReference type="ARBA" id="ARBA00023136"/>
    </source>
</evidence>
<evidence type="ECO:0000256" key="1">
    <source>
        <dbReference type="ARBA" id="ARBA00004389"/>
    </source>
</evidence>